<dbReference type="AlphaFoldDB" id="A0A0F8Z656"/>
<dbReference type="EMBL" id="LAZR01053105">
    <property type="protein sequence ID" value="KKK81480.1"/>
    <property type="molecule type" value="Genomic_DNA"/>
</dbReference>
<reference evidence="1" key="1">
    <citation type="journal article" date="2015" name="Nature">
        <title>Complex archaea that bridge the gap between prokaryotes and eukaryotes.</title>
        <authorList>
            <person name="Spang A."/>
            <person name="Saw J.H."/>
            <person name="Jorgensen S.L."/>
            <person name="Zaremba-Niedzwiedzka K."/>
            <person name="Martijn J."/>
            <person name="Lind A.E."/>
            <person name="van Eijk R."/>
            <person name="Schleper C."/>
            <person name="Guy L."/>
            <person name="Ettema T.J."/>
        </authorList>
    </citation>
    <scope>NUCLEOTIDE SEQUENCE</scope>
</reference>
<protein>
    <submittedName>
        <fullName evidence="1">Uncharacterized protein</fullName>
    </submittedName>
</protein>
<gene>
    <name evidence="1" type="ORF">LCGC14_2813030</name>
</gene>
<organism evidence="1">
    <name type="scientific">marine sediment metagenome</name>
    <dbReference type="NCBI Taxonomy" id="412755"/>
    <lineage>
        <taxon>unclassified sequences</taxon>
        <taxon>metagenomes</taxon>
        <taxon>ecological metagenomes</taxon>
    </lineage>
</organism>
<proteinExistence type="predicted"/>
<evidence type="ECO:0000313" key="1">
    <source>
        <dbReference type="EMBL" id="KKK81480.1"/>
    </source>
</evidence>
<feature type="non-terminal residue" evidence="1">
    <location>
        <position position="1"/>
    </location>
</feature>
<name>A0A0F8Z656_9ZZZZ</name>
<comment type="caution">
    <text evidence="1">The sequence shown here is derived from an EMBL/GenBank/DDBJ whole genome shotgun (WGS) entry which is preliminary data.</text>
</comment>
<sequence>IRMPFLYNSPYSIRLIGDAPLETLDAATDTISVDNQKLRMIIEYASYLLFSKISSGISSEDRTFYERESLKHLAKYEMLKRRHAMPRMPATMKLGLGDGFSTRQTRYRSTSTRW</sequence>
<accession>A0A0F8Z656</accession>